<dbReference type="Gene3D" id="3.40.190.150">
    <property type="entry name" value="Bordetella uptake gene, domain 1"/>
    <property type="match status" value="1"/>
</dbReference>
<dbReference type="Gene3D" id="3.40.190.10">
    <property type="entry name" value="Periplasmic binding protein-like II"/>
    <property type="match status" value="1"/>
</dbReference>
<dbReference type="Pfam" id="PF03401">
    <property type="entry name" value="TctC"/>
    <property type="match status" value="1"/>
</dbReference>
<dbReference type="InterPro" id="IPR042100">
    <property type="entry name" value="Bug_dom1"/>
</dbReference>
<dbReference type="InterPro" id="IPR005064">
    <property type="entry name" value="BUG"/>
</dbReference>
<protein>
    <submittedName>
        <fullName evidence="3">Tripartite tricarboxylate transporter substrate binding protein</fullName>
    </submittedName>
</protein>
<organism evidence="3 4">
    <name type="scientific">Pigmentiphaga soli</name>
    <dbReference type="NCBI Taxonomy" id="1007095"/>
    <lineage>
        <taxon>Bacteria</taxon>
        <taxon>Pseudomonadati</taxon>
        <taxon>Pseudomonadota</taxon>
        <taxon>Betaproteobacteria</taxon>
        <taxon>Burkholderiales</taxon>
        <taxon>Alcaligenaceae</taxon>
        <taxon>Pigmentiphaga</taxon>
    </lineage>
</organism>
<evidence type="ECO:0000256" key="2">
    <source>
        <dbReference type="SAM" id="SignalP"/>
    </source>
</evidence>
<name>A0ABP8GNU9_9BURK</name>
<dbReference type="EMBL" id="BAABFO010000004">
    <property type="protein sequence ID" value="GAA4327681.1"/>
    <property type="molecule type" value="Genomic_DNA"/>
</dbReference>
<keyword evidence="2" id="KW-0732">Signal</keyword>
<comment type="caution">
    <text evidence="3">The sequence shown here is derived from an EMBL/GenBank/DDBJ whole genome shotgun (WGS) entry which is preliminary data.</text>
</comment>
<dbReference type="PANTHER" id="PTHR42928:SF5">
    <property type="entry name" value="BLR1237 PROTEIN"/>
    <property type="match status" value="1"/>
</dbReference>
<comment type="similarity">
    <text evidence="1">Belongs to the UPF0065 (bug) family.</text>
</comment>
<evidence type="ECO:0000313" key="4">
    <source>
        <dbReference type="Proteomes" id="UP001501671"/>
    </source>
</evidence>
<evidence type="ECO:0000256" key="1">
    <source>
        <dbReference type="ARBA" id="ARBA00006987"/>
    </source>
</evidence>
<sequence length="324" mass="34314">MYSRLFRTLLAGFALCAGPLHAQTDAYPTRAVTIVVPYSAGGGVDTVARLVAQHLSQRLGKPVVIENKPGVSGILGAQYVARARPDGYTLLAGNMTTNVTNMLLVKEPGYDPQKDFTPIALFNSFPTVLVVPPNSRFNSVADVIAGLKAAPDTLNYGSSGIGSAHHLTAELFQAATGTKMRHIPYKGGPGVMTDLMGGQLDLTFEVIPVARPLIVGKRLKALGVSSPQPLPALPGVRPIAELGVPGFEMMYWNGLFAPAGTPDAIAERLGREVVGVLAIPEVKAKLEEIGSVAGTVRNAEFRKLQQADIAKWSDIIRKAGIKAE</sequence>
<dbReference type="PIRSF" id="PIRSF017082">
    <property type="entry name" value="YflP"/>
    <property type="match status" value="1"/>
</dbReference>
<dbReference type="PANTHER" id="PTHR42928">
    <property type="entry name" value="TRICARBOXYLATE-BINDING PROTEIN"/>
    <property type="match status" value="1"/>
</dbReference>
<gene>
    <name evidence="3" type="ORF">GCM10023144_12570</name>
</gene>
<feature type="signal peptide" evidence="2">
    <location>
        <begin position="1"/>
        <end position="22"/>
    </location>
</feature>
<keyword evidence="4" id="KW-1185">Reference proteome</keyword>
<reference evidence="4" key="1">
    <citation type="journal article" date="2019" name="Int. J. Syst. Evol. Microbiol.">
        <title>The Global Catalogue of Microorganisms (GCM) 10K type strain sequencing project: providing services to taxonomists for standard genome sequencing and annotation.</title>
        <authorList>
            <consortium name="The Broad Institute Genomics Platform"/>
            <consortium name="The Broad Institute Genome Sequencing Center for Infectious Disease"/>
            <person name="Wu L."/>
            <person name="Ma J."/>
        </authorList>
    </citation>
    <scope>NUCLEOTIDE SEQUENCE [LARGE SCALE GENOMIC DNA]</scope>
    <source>
        <strain evidence="4">JCM 17666</strain>
    </source>
</reference>
<evidence type="ECO:0000313" key="3">
    <source>
        <dbReference type="EMBL" id="GAA4327681.1"/>
    </source>
</evidence>
<accession>A0ABP8GNU9</accession>
<dbReference type="Proteomes" id="UP001501671">
    <property type="component" value="Unassembled WGS sequence"/>
</dbReference>
<dbReference type="CDD" id="cd07012">
    <property type="entry name" value="PBP2_Bug_TTT"/>
    <property type="match status" value="1"/>
</dbReference>
<dbReference type="RefSeq" id="WP_345247425.1">
    <property type="nucleotide sequence ID" value="NZ_BAABFO010000004.1"/>
</dbReference>
<dbReference type="SUPFAM" id="SSF53850">
    <property type="entry name" value="Periplasmic binding protein-like II"/>
    <property type="match status" value="1"/>
</dbReference>
<proteinExistence type="inferred from homology"/>
<feature type="chain" id="PRO_5046139744" evidence="2">
    <location>
        <begin position="23"/>
        <end position="324"/>
    </location>
</feature>